<dbReference type="KEGG" id="egu:105054519"/>
<gene>
    <name evidence="5" type="primary">LOC105054519</name>
</gene>
<organism evidence="4 5">
    <name type="scientific">Elaeis guineensis var. tenera</name>
    <name type="common">Oil palm</name>
    <dbReference type="NCBI Taxonomy" id="51953"/>
    <lineage>
        <taxon>Eukaryota</taxon>
        <taxon>Viridiplantae</taxon>
        <taxon>Streptophyta</taxon>
        <taxon>Embryophyta</taxon>
        <taxon>Tracheophyta</taxon>
        <taxon>Spermatophyta</taxon>
        <taxon>Magnoliopsida</taxon>
        <taxon>Liliopsida</taxon>
        <taxon>Arecaceae</taxon>
        <taxon>Arecoideae</taxon>
        <taxon>Cocoseae</taxon>
        <taxon>Elaeidinae</taxon>
        <taxon>Elaeis</taxon>
    </lineage>
</organism>
<feature type="compositionally biased region" description="Basic and acidic residues" evidence="1">
    <location>
        <begin position="130"/>
        <end position="140"/>
    </location>
</feature>
<protein>
    <submittedName>
        <fullName evidence="5">Pectinesterase inhibitor 10</fullName>
    </submittedName>
</protein>
<dbReference type="RefSeq" id="XP_010934350.2">
    <property type="nucleotide sequence ID" value="XM_010936048.3"/>
</dbReference>
<dbReference type="CDD" id="cd12087">
    <property type="entry name" value="TM_EGFR-like"/>
    <property type="match status" value="1"/>
</dbReference>
<dbReference type="Proteomes" id="UP000504607">
    <property type="component" value="Chromosome 11"/>
</dbReference>
<sequence>MGARPALPSVLLVLLFLLFSALDLASSDIPPSPLSGGPVPAPASPTTLTAPAMGPSAPSPASPTPLTAPSMGPSAPSPASHTPSPAPAMGPSAPSPAFSPENSDSPPAPPVAPASSPSPTPSPANGVVRNGEKSDEHAEVGESSSGMSGGKKAAIAVGVLSAAAVVGLGALVYKKRRDNIRRSSYSRNGSIRGLLPSRTNPSSLINREVLSALKRGPSL</sequence>
<feature type="region of interest" description="Disordered" evidence="1">
    <location>
        <begin position="177"/>
        <end position="202"/>
    </location>
</feature>
<feature type="compositionally biased region" description="Pro residues" evidence="1">
    <location>
        <begin position="106"/>
        <end position="122"/>
    </location>
</feature>
<evidence type="ECO:0000256" key="2">
    <source>
        <dbReference type="SAM" id="Phobius"/>
    </source>
</evidence>
<dbReference type="AlphaFoldDB" id="A0A6I9S6Q2"/>
<keyword evidence="2" id="KW-0812">Transmembrane</keyword>
<reference evidence="5" key="1">
    <citation type="submission" date="2025-08" db="UniProtKB">
        <authorList>
            <consortium name="RefSeq"/>
        </authorList>
    </citation>
    <scope>IDENTIFICATION</scope>
</reference>
<evidence type="ECO:0000256" key="1">
    <source>
        <dbReference type="SAM" id="MobiDB-lite"/>
    </source>
</evidence>
<keyword evidence="2" id="KW-0472">Membrane</keyword>
<keyword evidence="2" id="KW-1133">Transmembrane helix</keyword>
<proteinExistence type="predicted"/>
<evidence type="ECO:0000256" key="3">
    <source>
        <dbReference type="SAM" id="SignalP"/>
    </source>
</evidence>
<evidence type="ECO:0000313" key="5">
    <source>
        <dbReference type="RefSeq" id="XP_010934350.2"/>
    </source>
</evidence>
<feature type="transmembrane region" description="Helical" evidence="2">
    <location>
        <begin position="153"/>
        <end position="173"/>
    </location>
</feature>
<dbReference type="PANTHER" id="PTHR36721:SF15">
    <property type="entry name" value="EN_SPM-LIKE TRANSPOSON PROTEIN"/>
    <property type="match status" value="1"/>
</dbReference>
<dbReference type="InParanoid" id="A0A6I9S6Q2"/>
<keyword evidence="3" id="KW-0732">Signal</keyword>
<name>A0A6I9S6Q2_ELAGV</name>
<dbReference type="PANTHER" id="PTHR36721">
    <property type="entry name" value="PROLINE-RICH FAMILY PROTEIN"/>
    <property type="match status" value="1"/>
</dbReference>
<feature type="compositionally biased region" description="Low complexity" evidence="1">
    <location>
        <begin position="64"/>
        <end position="105"/>
    </location>
</feature>
<evidence type="ECO:0000313" key="4">
    <source>
        <dbReference type="Proteomes" id="UP000504607"/>
    </source>
</evidence>
<feature type="signal peptide" evidence="3">
    <location>
        <begin position="1"/>
        <end position="27"/>
    </location>
</feature>
<feature type="chain" id="PRO_5026986030" evidence="3">
    <location>
        <begin position="28"/>
        <end position="219"/>
    </location>
</feature>
<feature type="compositionally biased region" description="Low complexity" evidence="1">
    <location>
        <begin position="44"/>
        <end position="56"/>
    </location>
</feature>
<feature type="region of interest" description="Disordered" evidence="1">
    <location>
        <begin position="29"/>
        <end position="151"/>
    </location>
</feature>
<keyword evidence="4" id="KW-1185">Reference proteome</keyword>
<accession>A0A6I9S6Q2</accession>